<sequence>MNIELIVNQEDALAFGREFGGLPQDSLEEDQVAFAIDPQQGSRFVLPRQAGRSWRQPTQREMASLGTDANVAFEVFSLNDLEGFAFSTEDGTVIQVRRPDRELHRESTLQSIDSDEDVFVVSFTKRFFRRMFLNNLAQWKFLQPRAKIARHLQR</sequence>
<comment type="caution">
    <text evidence="1">The sequence shown here is derived from an EMBL/GenBank/DDBJ whole genome shotgun (WGS) entry which is preliminary data.</text>
</comment>
<reference evidence="1 2" key="1">
    <citation type="journal article" date="2015" name="Int. J. Syst. Evol. Microbiol.">
        <title>Halomonas salicampi sp. nov., a halotolerant and alkalitolerant bacterium isolated from a saltern soil.</title>
        <authorList>
            <person name="Lee J.C."/>
            <person name="Kim Y.S."/>
            <person name="Yun B.S."/>
            <person name="Whang K.S."/>
        </authorList>
    </citation>
    <scope>NUCLEOTIDE SEQUENCE [LARGE SCALE GENOMIC DNA]</scope>
    <source>
        <strain evidence="1 2">BH103</strain>
    </source>
</reference>
<dbReference type="RefSeq" id="WP_179931219.1">
    <property type="nucleotide sequence ID" value="NZ_JACCDF010000013.1"/>
</dbReference>
<dbReference type="Proteomes" id="UP000586119">
    <property type="component" value="Unassembled WGS sequence"/>
</dbReference>
<evidence type="ECO:0000313" key="1">
    <source>
        <dbReference type="EMBL" id="NYS61938.1"/>
    </source>
</evidence>
<keyword evidence="2" id="KW-1185">Reference proteome</keyword>
<evidence type="ECO:0000313" key="2">
    <source>
        <dbReference type="Proteomes" id="UP000586119"/>
    </source>
</evidence>
<accession>A0A7Z0LMZ8</accession>
<protein>
    <submittedName>
        <fullName evidence="1">Uncharacterized protein</fullName>
    </submittedName>
</protein>
<name>A0A7Z0LMZ8_9GAMM</name>
<dbReference type="AlphaFoldDB" id="A0A7Z0LMZ8"/>
<proteinExistence type="predicted"/>
<dbReference type="EMBL" id="JACCDF010000013">
    <property type="protein sequence ID" value="NYS61938.1"/>
    <property type="molecule type" value="Genomic_DNA"/>
</dbReference>
<organism evidence="1 2">
    <name type="scientific">Vreelandella salicampi</name>
    <dbReference type="NCBI Taxonomy" id="1449798"/>
    <lineage>
        <taxon>Bacteria</taxon>
        <taxon>Pseudomonadati</taxon>
        <taxon>Pseudomonadota</taxon>
        <taxon>Gammaproteobacteria</taxon>
        <taxon>Oceanospirillales</taxon>
        <taxon>Halomonadaceae</taxon>
        <taxon>Vreelandella</taxon>
    </lineage>
</organism>
<gene>
    <name evidence="1" type="ORF">HZS81_14355</name>
</gene>